<protein>
    <recommendedName>
        <fullName evidence="8">Kinase</fullName>
        <ecNumber evidence="8">2.7.-.-</ecNumber>
    </recommendedName>
</protein>
<dbReference type="Gene3D" id="3.30.470.160">
    <property type="entry name" value="Inositol polyphosphate kinase"/>
    <property type="match status" value="1"/>
</dbReference>
<dbReference type="PANTHER" id="PTHR12400:SF51">
    <property type="entry name" value="INOSITOL POLYPHOSPHATE MULTIKINASE"/>
    <property type="match status" value="1"/>
</dbReference>
<keyword evidence="2 8" id="KW-0808">Transferase</keyword>
<comment type="catalytic activity">
    <reaction evidence="7">
        <text>1D-myo-inositol 1,3,4,6-tetrakisphosphate + ATP = 1D-myo-inositol 1,3,4,5,6-pentakisphosphate + ADP + H(+)</text>
        <dbReference type="Rhea" id="RHEA:12717"/>
        <dbReference type="ChEBI" id="CHEBI:15378"/>
        <dbReference type="ChEBI" id="CHEBI:30616"/>
        <dbReference type="ChEBI" id="CHEBI:57660"/>
        <dbReference type="ChEBI" id="CHEBI:57733"/>
        <dbReference type="ChEBI" id="CHEBI:456216"/>
        <dbReference type="EC" id="2.7.1.140"/>
    </reaction>
</comment>
<accession>A0AAE1H4Y5</accession>
<dbReference type="Pfam" id="PF03770">
    <property type="entry name" value="IPK"/>
    <property type="match status" value="1"/>
</dbReference>
<dbReference type="GO" id="GO:0032958">
    <property type="term" value="P:inositol phosphate biosynthetic process"/>
    <property type="evidence" value="ECO:0007669"/>
    <property type="project" value="InterPro"/>
</dbReference>
<dbReference type="GO" id="GO:0008440">
    <property type="term" value="F:inositol-1,4,5-trisphosphate 3-kinase activity"/>
    <property type="evidence" value="ECO:0007669"/>
    <property type="project" value="TreeGrafter"/>
</dbReference>
<evidence type="ECO:0000313" key="10">
    <source>
        <dbReference type="Proteomes" id="UP001219518"/>
    </source>
</evidence>
<evidence type="ECO:0000313" key="9">
    <source>
        <dbReference type="EMBL" id="KAK3914326.1"/>
    </source>
</evidence>
<evidence type="ECO:0000256" key="1">
    <source>
        <dbReference type="ARBA" id="ARBA00007374"/>
    </source>
</evidence>
<name>A0AAE1H4Y5_9NEOP</name>
<evidence type="ECO:0000256" key="8">
    <source>
        <dbReference type="RuleBase" id="RU363090"/>
    </source>
</evidence>
<feature type="non-terminal residue" evidence="9">
    <location>
        <position position="243"/>
    </location>
</feature>
<evidence type="ECO:0000256" key="3">
    <source>
        <dbReference type="ARBA" id="ARBA00022741"/>
    </source>
</evidence>
<dbReference type="GO" id="GO:0051765">
    <property type="term" value="F:inositol tetrakisphosphate kinase activity"/>
    <property type="evidence" value="ECO:0007669"/>
    <property type="project" value="TreeGrafter"/>
</dbReference>
<dbReference type="EMBL" id="JAHWGI010000376">
    <property type="protein sequence ID" value="KAK3914326.1"/>
    <property type="molecule type" value="Genomic_DNA"/>
</dbReference>
<reference evidence="9" key="1">
    <citation type="submission" date="2021-07" db="EMBL/GenBank/DDBJ databases">
        <authorList>
            <person name="Catto M.A."/>
            <person name="Jacobson A."/>
            <person name="Kennedy G."/>
            <person name="Labadie P."/>
            <person name="Hunt B.G."/>
            <person name="Srinivasan R."/>
        </authorList>
    </citation>
    <scope>NUCLEOTIDE SEQUENCE</scope>
    <source>
        <strain evidence="9">PL_HMW_Pooled</strain>
        <tissue evidence="9">Head</tissue>
    </source>
</reference>
<dbReference type="GO" id="GO:0005524">
    <property type="term" value="F:ATP binding"/>
    <property type="evidence" value="ECO:0007669"/>
    <property type="project" value="UniProtKB-KW"/>
</dbReference>
<gene>
    <name evidence="9" type="ORF">KUF71_023727</name>
</gene>
<dbReference type="GO" id="GO:0005737">
    <property type="term" value="C:cytoplasm"/>
    <property type="evidence" value="ECO:0007669"/>
    <property type="project" value="TreeGrafter"/>
</dbReference>
<reference evidence="9" key="2">
    <citation type="journal article" date="2023" name="BMC Genomics">
        <title>Pest status, molecular evolution, and epigenetic factors derived from the genome assembly of Frankliniella fusca, a thysanopteran phytovirus vector.</title>
        <authorList>
            <person name="Catto M.A."/>
            <person name="Labadie P.E."/>
            <person name="Jacobson A.L."/>
            <person name="Kennedy G.G."/>
            <person name="Srinivasan R."/>
            <person name="Hunt B.G."/>
        </authorList>
    </citation>
    <scope>NUCLEOTIDE SEQUENCE</scope>
    <source>
        <strain evidence="9">PL_HMW_Pooled</strain>
    </source>
</reference>
<dbReference type="AlphaFoldDB" id="A0AAE1H4Y5"/>
<dbReference type="EC" id="2.7.-.-" evidence="8"/>
<keyword evidence="5" id="KW-0067">ATP-binding</keyword>
<evidence type="ECO:0000256" key="7">
    <source>
        <dbReference type="ARBA" id="ARBA00036525"/>
    </source>
</evidence>
<evidence type="ECO:0000256" key="4">
    <source>
        <dbReference type="ARBA" id="ARBA00022777"/>
    </source>
</evidence>
<evidence type="ECO:0000256" key="2">
    <source>
        <dbReference type="ARBA" id="ARBA00022679"/>
    </source>
</evidence>
<proteinExistence type="inferred from homology"/>
<dbReference type="InterPro" id="IPR038286">
    <property type="entry name" value="IPK_sf"/>
</dbReference>
<sequence length="243" mass="27430">MLRHKDGYVLKPLLKPAQAETEIKFYEGLATAQHSALQPFIPKYHGIAHVKIESYDGKVLVLEDVTGTFSKPCVMDVKIGKQTWDPFATASKRESEEKKYAECKRDLGFCITGFQVYDSASYQLKKYDKSYGKSLNGRTIHNAFLNLHKTNNALSAVDVFVSKVQEIFDILSQQTSLHLYSSSVLLCYDCEQLDKKVDAALWSNVHMIDFAHAYSGDSHEPGPDNNYLDGLKNLLKILKSLQK</sequence>
<dbReference type="Proteomes" id="UP001219518">
    <property type="component" value="Unassembled WGS sequence"/>
</dbReference>
<organism evidence="9 10">
    <name type="scientific">Frankliniella fusca</name>
    <dbReference type="NCBI Taxonomy" id="407009"/>
    <lineage>
        <taxon>Eukaryota</taxon>
        <taxon>Metazoa</taxon>
        <taxon>Ecdysozoa</taxon>
        <taxon>Arthropoda</taxon>
        <taxon>Hexapoda</taxon>
        <taxon>Insecta</taxon>
        <taxon>Pterygota</taxon>
        <taxon>Neoptera</taxon>
        <taxon>Paraneoptera</taxon>
        <taxon>Thysanoptera</taxon>
        <taxon>Terebrantia</taxon>
        <taxon>Thripoidea</taxon>
        <taxon>Thripidae</taxon>
        <taxon>Frankliniella</taxon>
    </lineage>
</organism>
<dbReference type="SUPFAM" id="SSF56104">
    <property type="entry name" value="SAICAR synthase-like"/>
    <property type="match status" value="1"/>
</dbReference>
<dbReference type="InterPro" id="IPR005522">
    <property type="entry name" value="IPK"/>
</dbReference>
<dbReference type="PANTHER" id="PTHR12400">
    <property type="entry name" value="INOSITOL POLYPHOSPHATE KINASE"/>
    <property type="match status" value="1"/>
</dbReference>
<comment type="catalytic activity">
    <reaction evidence="6">
        <text>1D-myo-inositol 1,4,5-trisphosphate + 2 ATP = 1D-myo-inositol 1,3,4,5,6-pentakisphosphate + 2 ADP + 2 H(+)</text>
        <dbReference type="Rhea" id="RHEA:32359"/>
        <dbReference type="ChEBI" id="CHEBI:15378"/>
        <dbReference type="ChEBI" id="CHEBI:30616"/>
        <dbReference type="ChEBI" id="CHEBI:57733"/>
        <dbReference type="ChEBI" id="CHEBI:203600"/>
        <dbReference type="ChEBI" id="CHEBI:456216"/>
        <dbReference type="EC" id="2.7.1.151"/>
    </reaction>
</comment>
<keyword evidence="3" id="KW-0547">Nucleotide-binding</keyword>
<keyword evidence="10" id="KW-1185">Reference proteome</keyword>
<comment type="caution">
    <text evidence="9">The sequence shown here is derived from an EMBL/GenBank/DDBJ whole genome shotgun (WGS) entry which is preliminary data.</text>
</comment>
<comment type="similarity">
    <text evidence="1 8">Belongs to the inositol phosphokinase (IPK) family.</text>
</comment>
<dbReference type="GO" id="GO:0005634">
    <property type="term" value="C:nucleus"/>
    <property type="evidence" value="ECO:0007669"/>
    <property type="project" value="TreeGrafter"/>
</dbReference>
<keyword evidence="4 8" id="KW-0418">Kinase</keyword>
<evidence type="ECO:0000256" key="5">
    <source>
        <dbReference type="ARBA" id="ARBA00022840"/>
    </source>
</evidence>
<evidence type="ECO:0000256" key="6">
    <source>
        <dbReference type="ARBA" id="ARBA00036164"/>
    </source>
</evidence>